<feature type="transmembrane region" description="Helical" evidence="2">
    <location>
        <begin position="185"/>
        <end position="204"/>
    </location>
</feature>
<feature type="domain" description="DUF4220" evidence="3">
    <location>
        <begin position="95"/>
        <end position="443"/>
    </location>
</feature>
<name>A0A0E0CD22_9ORYZ</name>
<evidence type="ECO:0000256" key="1">
    <source>
        <dbReference type="SAM" id="MobiDB-lite"/>
    </source>
</evidence>
<accession>A0A0E0CD22</accession>
<evidence type="ECO:0000256" key="2">
    <source>
        <dbReference type="SAM" id="Phobius"/>
    </source>
</evidence>
<dbReference type="eggNOG" id="ENOG502QQBP">
    <property type="taxonomic scope" value="Eukaryota"/>
</dbReference>
<evidence type="ECO:0000259" key="3">
    <source>
        <dbReference type="Pfam" id="PF13968"/>
    </source>
</evidence>
<dbReference type="Pfam" id="PF04578">
    <property type="entry name" value="DUF594"/>
    <property type="match status" value="1"/>
</dbReference>
<evidence type="ECO:0000313" key="5">
    <source>
        <dbReference type="Proteomes" id="UP000008021"/>
    </source>
</evidence>
<dbReference type="InterPro" id="IPR025315">
    <property type="entry name" value="DUF4220"/>
</dbReference>
<feature type="transmembrane region" description="Helical" evidence="2">
    <location>
        <begin position="88"/>
        <end position="109"/>
    </location>
</feature>
<dbReference type="InterPro" id="IPR007658">
    <property type="entry name" value="DUF594"/>
</dbReference>
<dbReference type="AlphaFoldDB" id="A0A0E0CD22"/>
<proteinExistence type="predicted"/>
<evidence type="ECO:0000313" key="4">
    <source>
        <dbReference type="EnsemblPlants" id="OMERI01G40950.1"/>
    </source>
</evidence>
<reference evidence="4" key="1">
    <citation type="submission" date="2015-04" db="UniProtKB">
        <authorList>
            <consortium name="EnsemblPlants"/>
        </authorList>
    </citation>
    <scope>IDENTIFICATION</scope>
</reference>
<organism evidence="4">
    <name type="scientific">Oryza meridionalis</name>
    <dbReference type="NCBI Taxonomy" id="40149"/>
    <lineage>
        <taxon>Eukaryota</taxon>
        <taxon>Viridiplantae</taxon>
        <taxon>Streptophyta</taxon>
        <taxon>Embryophyta</taxon>
        <taxon>Tracheophyta</taxon>
        <taxon>Spermatophyta</taxon>
        <taxon>Magnoliopsida</taxon>
        <taxon>Liliopsida</taxon>
        <taxon>Poales</taxon>
        <taxon>Poaceae</taxon>
        <taxon>BOP clade</taxon>
        <taxon>Oryzoideae</taxon>
        <taxon>Oryzeae</taxon>
        <taxon>Oryzinae</taxon>
        <taxon>Oryza</taxon>
    </lineage>
</organism>
<feature type="transmembrane region" description="Helical" evidence="2">
    <location>
        <begin position="129"/>
        <end position="152"/>
    </location>
</feature>
<keyword evidence="5" id="KW-1185">Reference proteome</keyword>
<feature type="region of interest" description="Disordered" evidence="1">
    <location>
        <begin position="1"/>
        <end position="43"/>
    </location>
</feature>
<dbReference type="STRING" id="40149.A0A0E0CD22"/>
<feature type="transmembrane region" description="Helical" evidence="2">
    <location>
        <begin position="374"/>
        <end position="396"/>
    </location>
</feature>
<dbReference type="Proteomes" id="UP000008021">
    <property type="component" value="Chromosome 1"/>
</dbReference>
<dbReference type="Pfam" id="PF13968">
    <property type="entry name" value="DUF4220"/>
    <property type="match status" value="1"/>
</dbReference>
<feature type="compositionally biased region" description="Low complexity" evidence="1">
    <location>
        <begin position="23"/>
        <end position="40"/>
    </location>
</feature>
<feature type="transmembrane region" description="Helical" evidence="2">
    <location>
        <begin position="159"/>
        <end position="179"/>
    </location>
</feature>
<protein>
    <recommendedName>
        <fullName evidence="3">DUF4220 domain-containing protein</fullName>
    </recommendedName>
</protein>
<keyword evidence="2" id="KW-1133">Transmembrane helix</keyword>
<feature type="transmembrane region" description="Helical" evidence="2">
    <location>
        <begin position="61"/>
        <end position="81"/>
    </location>
</feature>
<dbReference type="HOGENOM" id="CLU_009180_3_0_1"/>
<reference evidence="4" key="2">
    <citation type="submission" date="2018-05" db="EMBL/GenBank/DDBJ databases">
        <title>OmerRS3 (Oryza meridionalis Reference Sequence Version 3).</title>
        <authorList>
            <person name="Zhang J."/>
            <person name="Kudrna D."/>
            <person name="Lee S."/>
            <person name="Talag J."/>
            <person name="Welchert J."/>
            <person name="Wing R.A."/>
        </authorList>
    </citation>
    <scope>NUCLEOTIDE SEQUENCE [LARGE SCALE GENOMIC DNA]</scope>
    <source>
        <strain evidence="4">cv. OR44</strain>
    </source>
</reference>
<dbReference type="PANTHER" id="PTHR31325">
    <property type="entry name" value="OS01G0798800 PROTEIN-RELATED"/>
    <property type="match status" value="1"/>
</dbReference>
<sequence>MASGDDEPTTCQRVNGDLPPLESSSASASDSEQSRAAAAATDERRGGEMAGLRRLWGEWEIRVLLLSSLSLQVFLLFTGGLRKRNVAAWLHFMLWLAYLLADSIAIYALGNLSQNQKLCSNGPHGAGDMHLLVFWAPFLILHLGGQDTITAFAIEDNELWLRHLLSLVSQIALALYVYWKSRPSTAGLLVPAILMFVSGVVKYAERTWALKSASMSSLRSSMLTRPDPGPNYAKFMEEYHSSKEAGLHAEIVIVPERPPDDNIHVQEEHMEYGELVVKAHRFFHTFRRLFVDLILSFQDRTDSLAFFRRLQRDQAYKVVEIELLLMYESLHSKSSVIHGPTGRYLRIFTLAAPVLSLLVFSGTDKAPYKPVDVAVSYVLLGGAIFLEIYAILLMAISPWSFADLRKDRCLPVASRVFRAVSYFLPEARPRWSNQMAQYNLIHYCLKDKPTWLTRALEKLEWDYNIRVKTIWDSVWYTHHIGVSMVLKQLVFKQLKEKANSTVDPMSYRRFGDHRGQWFLHRMGCYQELGASVEVEFDESIILWHIATDLCFYDEQQQQQQDDDDDDDDGRDAGESKLKRWSSCCFCSCSDHAPAADDNHLNDVSHLPAASREISNYMLFLLVMRPFMLTASIGQIRFGDTCAETKNFFLRGDELGAARKAAEALTKVKTEINPREVKGDRSKSVLFDACRLAEQLRRLERRKRWRLVAGVWVEMLCYAAGKCRGNFHAKQLSQGGELLTVVWLLMAHFGMGDQYRVEAGHARAKLIIEN</sequence>
<dbReference type="EnsemblPlants" id="OMERI01G40950.1">
    <property type="protein sequence ID" value="OMERI01G40950.1"/>
    <property type="gene ID" value="OMERI01G40950"/>
</dbReference>
<dbReference type="Gramene" id="OMERI01G40950.1">
    <property type="protein sequence ID" value="OMERI01G40950.1"/>
    <property type="gene ID" value="OMERI01G40950"/>
</dbReference>
<keyword evidence="2" id="KW-0812">Transmembrane</keyword>
<keyword evidence="2" id="KW-0472">Membrane</keyword>